<dbReference type="EMBL" id="OU892288">
    <property type="protein sequence ID" value="CAG9762893.1"/>
    <property type="molecule type" value="Genomic_DNA"/>
</dbReference>
<dbReference type="AlphaFoldDB" id="A0A9N9QAY6"/>
<dbReference type="Proteomes" id="UP001152799">
    <property type="component" value="Chromosome 12"/>
</dbReference>
<accession>A0A9N9QAY6</accession>
<reference evidence="2" key="1">
    <citation type="submission" date="2022-01" db="EMBL/GenBank/DDBJ databases">
        <authorList>
            <person name="King R."/>
        </authorList>
    </citation>
    <scope>NUCLEOTIDE SEQUENCE</scope>
</reference>
<gene>
    <name evidence="2" type="ORF">CEUTPL_LOCUS3564</name>
</gene>
<evidence type="ECO:0000313" key="3">
    <source>
        <dbReference type="Proteomes" id="UP001152799"/>
    </source>
</evidence>
<feature type="compositionally biased region" description="Basic and acidic residues" evidence="1">
    <location>
        <begin position="67"/>
        <end position="83"/>
    </location>
</feature>
<feature type="region of interest" description="Disordered" evidence="1">
    <location>
        <begin position="59"/>
        <end position="86"/>
    </location>
</feature>
<sequence length="124" mass="14347">MEVEVENLPRRSLRLALSEINERAPEESTPSKTTNVEELLVLQRGPRKIPITWSPVEYNRTKLLGPPRDKTPEPQPRKSDIHPRLRRRLIMSPEKNQSQELGHFIAKKLKNLQQNLEAATVKVN</sequence>
<name>A0A9N9QAY6_9CUCU</name>
<proteinExistence type="predicted"/>
<protein>
    <submittedName>
        <fullName evidence="2">Uncharacterized protein</fullName>
    </submittedName>
</protein>
<dbReference type="OrthoDB" id="10061064at2759"/>
<keyword evidence="3" id="KW-1185">Reference proteome</keyword>
<evidence type="ECO:0000256" key="1">
    <source>
        <dbReference type="SAM" id="MobiDB-lite"/>
    </source>
</evidence>
<organism evidence="2 3">
    <name type="scientific">Ceutorhynchus assimilis</name>
    <name type="common">cabbage seed weevil</name>
    <dbReference type="NCBI Taxonomy" id="467358"/>
    <lineage>
        <taxon>Eukaryota</taxon>
        <taxon>Metazoa</taxon>
        <taxon>Ecdysozoa</taxon>
        <taxon>Arthropoda</taxon>
        <taxon>Hexapoda</taxon>
        <taxon>Insecta</taxon>
        <taxon>Pterygota</taxon>
        <taxon>Neoptera</taxon>
        <taxon>Endopterygota</taxon>
        <taxon>Coleoptera</taxon>
        <taxon>Polyphaga</taxon>
        <taxon>Cucujiformia</taxon>
        <taxon>Curculionidae</taxon>
        <taxon>Ceutorhynchinae</taxon>
        <taxon>Ceutorhynchus</taxon>
    </lineage>
</organism>
<evidence type="ECO:0000313" key="2">
    <source>
        <dbReference type="EMBL" id="CAG9762893.1"/>
    </source>
</evidence>